<keyword evidence="4" id="KW-0805">Transcription regulation</keyword>
<evidence type="ECO:0000259" key="10">
    <source>
        <dbReference type="PROSITE" id="PS50110"/>
    </source>
</evidence>
<dbReference type="Pfam" id="PF00512">
    <property type="entry name" value="HisKA"/>
    <property type="match status" value="1"/>
</dbReference>
<dbReference type="EC" id="2.7.13.3" evidence="2"/>
<protein>
    <recommendedName>
        <fullName evidence="2">histidine kinase</fullName>
        <ecNumber evidence="2">2.7.13.3</ecNumber>
    </recommendedName>
</protein>
<dbReference type="PROSITE" id="PS00041">
    <property type="entry name" value="HTH_ARAC_FAMILY_1"/>
    <property type="match status" value="1"/>
</dbReference>
<dbReference type="InterPro" id="IPR011110">
    <property type="entry name" value="Reg_prop"/>
</dbReference>
<dbReference type="Gene3D" id="1.10.287.130">
    <property type="match status" value="1"/>
</dbReference>
<keyword evidence="11" id="KW-0067">ATP-binding</keyword>
<reference evidence="11" key="1">
    <citation type="submission" date="2023-07" db="EMBL/GenBank/DDBJ databases">
        <title>The genome sequence of Rhodocytophaga aerolata KACC 12507.</title>
        <authorList>
            <person name="Zhang X."/>
        </authorList>
    </citation>
    <scope>NUCLEOTIDE SEQUENCE</scope>
    <source>
        <strain evidence="11">KACC 12507</strain>
    </source>
</reference>
<dbReference type="CDD" id="cd17574">
    <property type="entry name" value="REC_OmpR"/>
    <property type="match status" value="1"/>
</dbReference>
<feature type="domain" description="Response regulatory" evidence="10">
    <location>
        <begin position="1097"/>
        <end position="1212"/>
    </location>
</feature>
<dbReference type="Gene3D" id="2.60.40.10">
    <property type="entry name" value="Immunoglobulins"/>
    <property type="match status" value="1"/>
</dbReference>
<proteinExistence type="predicted"/>
<gene>
    <name evidence="11" type="ORF">Q0590_27995</name>
</gene>
<dbReference type="Pfam" id="PF12833">
    <property type="entry name" value="HTH_18"/>
    <property type="match status" value="1"/>
</dbReference>
<feature type="domain" description="Histidine kinase" evidence="9">
    <location>
        <begin position="832"/>
        <end position="1051"/>
    </location>
</feature>
<dbReference type="InterPro" id="IPR013783">
    <property type="entry name" value="Ig-like_fold"/>
</dbReference>
<dbReference type="SMART" id="SM00387">
    <property type="entry name" value="HATPase_c"/>
    <property type="match status" value="1"/>
</dbReference>
<dbReference type="InterPro" id="IPR003661">
    <property type="entry name" value="HisK_dim/P_dom"/>
</dbReference>
<feature type="modified residue" description="4-aspartylphosphate" evidence="7">
    <location>
        <position position="1145"/>
    </location>
</feature>
<dbReference type="InterPro" id="IPR018062">
    <property type="entry name" value="HTH_AraC-typ_CS"/>
</dbReference>
<dbReference type="Pfam" id="PF02518">
    <property type="entry name" value="HATPase_c"/>
    <property type="match status" value="1"/>
</dbReference>
<dbReference type="RefSeq" id="WP_302040958.1">
    <property type="nucleotide sequence ID" value="NZ_JAUKPO010000026.1"/>
</dbReference>
<dbReference type="Gene3D" id="2.130.10.10">
    <property type="entry name" value="YVTN repeat-like/Quinoprotein amine dehydrogenase"/>
    <property type="match status" value="3"/>
</dbReference>
<dbReference type="PANTHER" id="PTHR43547">
    <property type="entry name" value="TWO-COMPONENT HISTIDINE KINASE"/>
    <property type="match status" value="1"/>
</dbReference>
<dbReference type="PRINTS" id="PR00344">
    <property type="entry name" value="BCTRLSENSOR"/>
</dbReference>
<dbReference type="SUPFAM" id="SSF55874">
    <property type="entry name" value="ATPase domain of HSP90 chaperone/DNA topoisomerase II/histidine kinase"/>
    <property type="match status" value="1"/>
</dbReference>
<dbReference type="Pfam" id="PF00072">
    <property type="entry name" value="Response_reg"/>
    <property type="match status" value="1"/>
</dbReference>
<dbReference type="SUPFAM" id="SSF52172">
    <property type="entry name" value="CheY-like"/>
    <property type="match status" value="1"/>
</dbReference>
<evidence type="ECO:0000256" key="5">
    <source>
        <dbReference type="ARBA" id="ARBA00023125"/>
    </source>
</evidence>
<dbReference type="InterPro" id="IPR011047">
    <property type="entry name" value="Quinoprotein_ADH-like_sf"/>
</dbReference>
<dbReference type="InterPro" id="IPR003594">
    <property type="entry name" value="HATPase_dom"/>
</dbReference>
<keyword evidence="12" id="KW-1185">Reference proteome</keyword>
<dbReference type="InterPro" id="IPR036097">
    <property type="entry name" value="HisK_dim/P_sf"/>
</dbReference>
<dbReference type="CDD" id="cd00082">
    <property type="entry name" value="HisKA"/>
    <property type="match status" value="1"/>
</dbReference>
<dbReference type="InterPro" id="IPR009057">
    <property type="entry name" value="Homeodomain-like_sf"/>
</dbReference>
<dbReference type="EMBL" id="JAUKPO010000026">
    <property type="protein sequence ID" value="MDO1450155.1"/>
    <property type="molecule type" value="Genomic_DNA"/>
</dbReference>
<dbReference type="SMART" id="SM00388">
    <property type="entry name" value="HisKA"/>
    <property type="match status" value="1"/>
</dbReference>
<dbReference type="InterPro" id="IPR036890">
    <property type="entry name" value="HATPase_C_sf"/>
</dbReference>
<dbReference type="GO" id="GO:0005524">
    <property type="term" value="F:ATP binding"/>
    <property type="evidence" value="ECO:0007669"/>
    <property type="project" value="UniProtKB-KW"/>
</dbReference>
<feature type="domain" description="HTH araC/xylS-type" evidence="8">
    <location>
        <begin position="1244"/>
        <end position="1343"/>
    </location>
</feature>
<accession>A0ABT8RDI0</accession>
<dbReference type="SMART" id="SM00448">
    <property type="entry name" value="REC"/>
    <property type="match status" value="1"/>
</dbReference>
<dbReference type="Gene3D" id="3.40.50.2300">
    <property type="match status" value="1"/>
</dbReference>
<evidence type="ECO:0000256" key="4">
    <source>
        <dbReference type="ARBA" id="ARBA00023015"/>
    </source>
</evidence>
<dbReference type="CDD" id="cd16922">
    <property type="entry name" value="HATPase_EvgS-ArcB-TorS-like"/>
    <property type="match status" value="1"/>
</dbReference>
<dbReference type="SMART" id="SM00342">
    <property type="entry name" value="HTH_ARAC"/>
    <property type="match status" value="1"/>
</dbReference>
<evidence type="ECO:0000259" key="8">
    <source>
        <dbReference type="PROSITE" id="PS01124"/>
    </source>
</evidence>
<evidence type="ECO:0000313" key="12">
    <source>
        <dbReference type="Proteomes" id="UP001168528"/>
    </source>
</evidence>
<dbReference type="InterPro" id="IPR005467">
    <property type="entry name" value="His_kinase_dom"/>
</dbReference>
<dbReference type="Gene3D" id="1.10.10.60">
    <property type="entry name" value="Homeodomain-like"/>
    <property type="match status" value="1"/>
</dbReference>
<evidence type="ECO:0000256" key="3">
    <source>
        <dbReference type="ARBA" id="ARBA00022553"/>
    </source>
</evidence>
<sequence>MLTRGIILIFVWLSYFSAFGPAMAQLDGPVFSSKASQGMPFIRNYSPKEYKAHVQNWAIIQDSRGRMFFGNGDGVLVFDNEQWRLTPLPNYDHARSLAFSSDSLLYVGGNNELGYLQENVYGQYEYKSLVNRLPEEERGFDRVRTVIDYNKQLFFQTYERLFVWDGNAFTIHRFDQKLHRIFLVNGKLYGVLEDKGLVYWEDNGFKELPHGATFAHKPVTMMLPYDKDKLLIGIQEGELYMYSPQGVEFFETEAAPYLKQTLIVKGCYINDTHIALGSAGLVVIDKQGKLISYYNEKSSLQDKNILHMFPDRDGNLWLGLQVGISKIAFGSPVKIINEQLGIKGAVRSISQHQGQLLVLTSNGLFLEKSDDALHHRFQHIDSLHGQVFTTYSHHESLLVGTETGIKKWKNGKLDTLFDYGYRGCFKMQASIFNPTHLWAVLDDGLALLTYQQGTWQELGAIRGLAGAIRNLVQLKPNELWLGTRSNGMYTIHIPMSTDSILDFSRPTISQLGPAQHLPKGEVYSYLINGQLYVWNEITRQVYQWNEKKELFDVQPNFGDLFGISGKKVRPWTSEDAAGKVYLKVQDTATGIIQIARATNTFNGAYRTEIVKVPSGLSYFESCLFALEKEVWYGGSDGVLHHDLSGDKDKRGVAPVIISKVTYNQQPYAFKESQASLPYKKNAVLRFNFSSPTYPEEGHIRYQSMLEGFDEQWSDFQKQSYREYTNLWEGTYVFKIRALHPSGYQSATTSFPLKITPPWYREQVFYVLYLILLATLVYGFVRIRSYQLRKKNKQLEIIVANRTEEVMAQAEQLKQQAQQLQELDEFKSRFFANISHEFRTPLTLINGPVQTLLFGNPEPKVKQQLSIIQRNARHLLKLVNQLLDLSRIESHKLKLKVSMGNIVEAVRIITMELESAATSKGLALTFQASQEELWVYYEPDKLEKIVGNLVANAIKFTDQGSVCVKVTKTIKQGKEYAAIEVADTGIGIAQEQVPYVFDRFFQVDSSSVRQYEGTGIGLSLAKELVLLHGGEITVESKLGEGTTFFVFFVMGHDHFDAENIAILSSNEFRDTAGDKPAELTKGIVQENMPGSDQEEKPVILLVEDNADLRYYLHTQLEEFYKIEEAENGKAGLQKALEVIPDLLISDVMMPLMDGYTLCEQIKNDERTNHIPVILLTARSTIENKLQGLETGADEYLIKPFTPAELQLKVKNLIQTRQALREKFGREFRLQPTDVVVPSQQHQFLEQLKHIIERHMEDETFGVEELCRELGMSRTQVNRKLQALVKQTPSELIKSFRLQRATELIRQDAGNMAEIAYKVGFNSQSYFTRAFQDAYGCTPMEYKRQSSKETLLS</sequence>
<evidence type="ECO:0000259" key="9">
    <source>
        <dbReference type="PROSITE" id="PS50109"/>
    </source>
</evidence>
<keyword evidence="11" id="KW-0547">Nucleotide-binding</keyword>
<dbReference type="InterPro" id="IPR015943">
    <property type="entry name" value="WD40/YVTN_repeat-like_dom_sf"/>
</dbReference>
<dbReference type="PROSITE" id="PS01124">
    <property type="entry name" value="HTH_ARAC_FAMILY_2"/>
    <property type="match status" value="1"/>
</dbReference>
<dbReference type="InterPro" id="IPR011006">
    <property type="entry name" value="CheY-like_superfamily"/>
</dbReference>
<comment type="caution">
    <text evidence="11">The sequence shown here is derived from an EMBL/GenBank/DDBJ whole genome shotgun (WGS) entry which is preliminary data.</text>
</comment>
<keyword evidence="3 7" id="KW-0597">Phosphoprotein</keyword>
<keyword evidence="5" id="KW-0238">DNA-binding</keyword>
<dbReference type="InterPro" id="IPR001789">
    <property type="entry name" value="Sig_transdc_resp-reg_receiver"/>
</dbReference>
<name>A0ABT8RDI0_9BACT</name>
<comment type="catalytic activity">
    <reaction evidence="1">
        <text>ATP + protein L-histidine = ADP + protein N-phospho-L-histidine.</text>
        <dbReference type="EC" id="2.7.13.3"/>
    </reaction>
</comment>
<dbReference type="Pfam" id="PF07494">
    <property type="entry name" value="Reg_prop"/>
    <property type="match status" value="1"/>
</dbReference>
<dbReference type="SUPFAM" id="SSF46689">
    <property type="entry name" value="Homeodomain-like"/>
    <property type="match status" value="1"/>
</dbReference>
<evidence type="ECO:0000256" key="6">
    <source>
        <dbReference type="ARBA" id="ARBA00023163"/>
    </source>
</evidence>
<evidence type="ECO:0000256" key="7">
    <source>
        <dbReference type="PROSITE-ProRule" id="PRU00169"/>
    </source>
</evidence>
<dbReference type="SUPFAM" id="SSF47384">
    <property type="entry name" value="Homodimeric domain of signal transducing histidine kinase"/>
    <property type="match status" value="1"/>
</dbReference>
<dbReference type="SUPFAM" id="SSF50998">
    <property type="entry name" value="Quinoprotein alcohol dehydrogenase-like"/>
    <property type="match status" value="1"/>
</dbReference>
<evidence type="ECO:0000313" key="11">
    <source>
        <dbReference type="EMBL" id="MDO1450155.1"/>
    </source>
</evidence>
<evidence type="ECO:0000256" key="2">
    <source>
        <dbReference type="ARBA" id="ARBA00012438"/>
    </source>
</evidence>
<dbReference type="InterPro" id="IPR011123">
    <property type="entry name" value="Y_Y_Y"/>
</dbReference>
<organism evidence="11 12">
    <name type="scientific">Rhodocytophaga aerolata</name>
    <dbReference type="NCBI Taxonomy" id="455078"/>
    <lineage>
        <taxon>Bacteria</taxon>
        <taxon>Pseudomonadati</taxon>
        <taxon>Bacteroidota</taxon>
        <taxon>Cytophagia</taxon>
        <taxon>Cytophagales</taxon>
        <taxon>Rhodocytophagaceae</taxon>
        <taxon>Rhodocytophaga</taxon>
    </lineage>
</organism>
<dbReference type="PANTHER" id="PTHR43547:SF2">
    <property type="entry name" value="HYBRID SIGNAL TRANSDUCTION HISTIDINE KINASE C"/>
    <property type="match status" value="1"/>
</dbReference>
<dbReference type="Proteomes" id="UP001168528">
    <property type="component" value="Unassembled WGS sequence"/>
</dbReference>
<dbReference type="Pfam" id="PF07495">
    <property type="entry name" value="Y_Y_Y"/>
    <property type="match status" value="1"/>
</dbReference>
<dbReference type="InterPro" id="IPR018060">
    <property type="entry name" value="HTH_AraC"/>
</dbReference>
<dbReference type="Gene3D" id="3.30.565.10">
    <property type="entry name" value="Histidine kinase-like ATPase, C-terminal domain"/>
    <property type="match status" value="1"/>
</dbReference>
<evidence type="ECO:0000256" key="1">
    <source>
        <dbReference type="ARBA" id="ARBA00000085"/>
    </source>
</evidence>
<dbReference type="PROSITE" id="PS50110">
    <property type="entry name" value="RESPONSE_REGULATORY"/>
    <property type="match status" value="1"/>
</dbReference>
<keyword evidence="6" id="KW-0804">Transcription</keyword>
<dbReference type="InterPro" id="IPR004358">
    <property type="entry name" value="Sig_transdc_His_kin-like_C"/>
</dbReference>
<dbReference type="PROSITE" id="PS50109">
    <property type="entry name" value="HIS_KIN"/>
    <property type="match status" value="1"/>
</dbReference>